<dbReference type="AlphaFoldDB" id="A0A813T3G6"/>
<name>A0A813T3G6_9BILA</name>
<gene>
    <name evidence="4" type="ORF">OXX778_LOCUS6594</name>
</gene>
<evidence type="ECO:0000256" key="1">
    <source>
        <dbReference type="ARBA" id="ARBA00009505"/>
    </source>
</evidence>
<dbReference type="PANTHER" id="PTHR13299">
    <property type="entry name" value="PEROXISOMAL MEMBRANE PROTEIN PEX16"/>
    <property type="match status" value="1"/>
</dbReference>
<evidence type="ECO:0000313" key="4">
    <source>
        <dbReference type="EMBL" id="CAF0803487.1"/>
    </source>
</evidence>
<protein>
    <recommendedName>
        <fullName evidence="2 3">Peroxisomal membrane protein PEX16</fullName>
    </recommendedName>
</protein>
<comment type="subcellular location">
    <subcellularLocation>
        <location evidence="3">Peroxisome membrane</location>
    </subcellularLocation>
</comment>
<dbReference type="Proteomes" id="UP000663879">
    <property type="component" value="Unassembled WGS sequence"/>
</dbReference>
<evidence type="ECO:0000313" key="5">
    <source>
        <dbReference type="Proteomes" id="UP000663879"/>
    </source>
</evidence>
<evidence type="ECO:0000256" key="2">
    <source>
        <dbReference type="ARBA" id="ARBA00018577"/>
    </source>
</evidence>
<dbReference type="GO" id="GO:0007031">
    <property type="term" value="P:peroxisome organization"/>
    <property type="evidence" value="ECO:0007669"/>
    <property type="project" value="UniProtKB-KW"/>
</dbReference>
<organism evidence="4 5">
    <name type="scientific">Brachionus calyciflorus</name>
    <dbReference type="NCBI Taxonomy" id="104777"/>
    <lineage>
        <taxon>Eukaryota</taxon>
        <taxon>Metazoa</taxon>
        <taxon>Spiralia</taxon>
        <taxon>Gnathifera</taxon>
        <taxon>Rotifera</taxon>
        <taxon>Eurotatoria</taxon>
        <taxon>Monogononta</taxon>
        <taxon>Pseudotrocha</taxon>
        <taxon>Ploima</taxon>
        <taxon>Brachionidae</taxon>
        <taxon>Brachionus</taxon>
    </lineage>
</organism>
<sequence length="282" mass="33032">MDSFIRNFVLKYQRILKKTRPENLLKLLSAIEYTEAILEITAAKLFGQVFKWFIIVVTQLAKCIIRLQLLLIHKIGIQPVPSLFSLKGLLDDKKATQKKTENQPNKEGYFVLKSSGRVVRTIKNSPTILENRDWSVPVNQDALVTKKEDEDVDFDPTKNKMRFLAEMIFIIRPICHLSSMLLFKQKSWTQYLIALSMDTSSLFLMNGTAKLSKSQKEEMRRRTILFVHYLIRSPFYDLYSSSIINLVLSIFEQRIPGSKFLIKPIKEYIPYWQSIYNYCWTV</sequence>
<reference evidence="4" key="1">
    <citation type="submission" date="2021-02" db="EMBL/GenBank/DDBJ databases">
        <authorList>
            <person name="Nowell W R."/>
        </authorList>
    </citation>
    <scope>NUCLEOTIDE SEQUENCE</scope>
    <source>
        <strain evidence="4">Ploen Becks lab</strain>
    </source>
</reference>
<dbReference type="EMBL" id="CAJNOC010000792">
    <property type="protein sequence ID" value="CAF0803487.1"/>
    <property type="molecule type" value="Genomic_DNA"/>
</dbReference>
<dbReference type="OrthoDB" id="2021143at2759"/>
<accession>A0A813T3G6</accession>
<dbReference type="GO" id="GO:0005778">
    <property type="term" value="C:peroxisomal membrane"/>
    <property type="evidence" value="ECO:0007669"/>
    <property type="project" value="UniProtKB-SubCell"/>
</dbReference>
<dbReference type="InterPro" id="IPR013919">
    <property type="entry name" value="Pex16"/>
</dbReference>
<evidence type="ECO:0000256" key="3">
    <source>
        <dbReference type="RuleBase" id="RU365003"/>
    </source>
</evidence>
<comment type="similarity">
    <text evidence="1 3">Belongs to the peroxin-16 family.</text>
</comment>
<keyword evidence="5" id="KW-1185">Reference proteome</keyword>
<keyword evidence="3" id="KW-0962">Peroxisome biogenesis</keyword>
<comment type="caution">
    <text evidence="4">The sequence shown here is derived from an EMBL/GenBank/DDBJ whole genome shotgun (WGS) entry which is preliminary data.</text>
</comment>
<dbReference type="Pfam" id="PF08610">
    <property type="entry name" value="Pex16"/>
    <property type="match status" value="1"/>
</dbReference>
<proteinExistence type="inferred from homology"/>
<dbReference type="PANTHER" id="PTHR13299:SF0">
    <property type="entry name" value="PEROXISOMAL MEMBRANE PROTEIN PEX16"/>
    <property type="match status" value="1"/>
</dbReference>
<keyword evidence="3" id="KW-0576">Peroxisome</keyword>